<keyword evidence="6" id="KW-0539">Nucleus</keyword>
<organism evidence="10 11">
    <name type="scientific">Lyophyllum shimeji</name>
    <name type="common">Hon-shimeji</name>
    <name type="synonym">Tricholoma shimeji</name>
    <dbReference type="NCBI Taxonomy" id="47721"/>
    <lineage>
        <taxon>Eukaryota</taxon>
        <taxon>Fungi</taxon>
        <taxon>Dikarya</taxon>
        <taxon>Basidiomycota</taxon>
        <taxon>Agaricomycotina</taxon>
        <taxon>Agaricomycetes</taxon>
        <taxon>Agaricomycetidae</taxon>
        <taxon>Agaricales</taxon>
        <taxon>Tricholomatineae</taxon>
        <taxon>Lyophyllaceae</taxon>
        <taxon>Lyophyllum</taxon>
    </lineage>
</organism>
<comment type="caution">
    <text evidence="10">The sequence shown here is derived from an EMBL/GenBank/DDBJ whole genome shotgun (WGS) entry which is preliminary data.</text>
</comment>
<dbReference type="Proteomes" id="UP001063166">
    <property type="component" value="Unassembled WGS sequence"/>
</dbReference>
<keyword evidence="5" id="KW-0862">Zinc</keyword>
<evidence type="ECO:0000256" key="2">
    <source>
        <dbReference type="ARBA" id="ARBA00022723"/>
    </source>
</evidence>
<gene>
    <name evidence="10" type="ORF">LshimejAT787_1002680</name>
</gene>
<dbReference type="OrthoDB" id="3058450at2759"/>
<dbReference type="PANTHER" id="PTHR24394">
    <property type="entry name" value="ZINC FINGER PROTEIN"/>
    <property type="match status" value="1"/>
</dbReference>
<dbReference type="PANTHER" id="PTHR24394:SF44">
    <property type="entry name" value="ZINC FINGER PROTEIN 271-LIKE"/>
    <property type="match status" value="1"/>
</dbReference>
<evidence type="ECO:0000256" key="5">
    <source>
        <dbReference type="ARBA" id="ARBA00022833"/>
    </source>
</evidence>
<dbReference type="InterPro" id="IPR036236">
    <property type="entry name" value="Znf_C2H2_sf"/>
</dbReference>
<feature type="compositionally biased region" description="Basic and acidic residues" evidence="8">
    <location>
        <begin position="370"/>
        <end position="380"/>
    </location>
</feature>
<name>A0A9P3PTC2_LYOSH</name>
<evidence type="ECO:0000313" key="11">
    <source>
        <dbReference type="Proteomes" id="UP001063166"/>
    </source>
</evidence>
<feature type="compositionally biased region" description="Polar residues" evidence="8">
    <location>
        <begin position="96"/>
        <end position="106"/>
    </location>
</feature>
<feature type="compositionally biased region" description="Polar residues" evidence="8">
    <location>
        <begin position="349"/>
        <end position="364"/>
    </location>
</feature>
<keyword evidence="4 7" id="KW-0863">Zinc-finger</keyword>
<dbReference type="InterPro" id="IPR013087">
    <property type="entry name" value="Znf_C2H2_type"/>
</dbReference>
<dbReference type="GO" id="GO:0000981">
    <property type="term" value="F:DNA-binding transcription factor activity, RNA polymerase II-specific"/>
    <property type="evidence" value="ECO:0007669"/>
    <property type="project" value="TreeGrafter"/>
</dbReference>
<comment type="subcellular location">
    <subcellularLocation>
        <location evidence="1">Nucleus</location>
    </subcellularLocation>
</comment>
<feature type="region of interest" description="Disordered" evidence="8">
    <location>
        <begin position="144"/>
        <end position="190"/>
    </location>
</feature>
<feature type="compositionally biased region" description="Basic residues" evidence="8">
    <location>
        <begin position="65"/>
        <end position="74"/>
    </location>
</feature>
<evidence type="ECO:0000256" key="7">
    <source>
        <dbReference type="PROSITE-ProRule" id="PRU00042"/>
    </source>
</evidence>
<reference evidence="10" key="1">
    <citation type="submission" date="2022-07" db="EMBL/GenBank/DDBJ databases">
        <title>The genome of Lyophyllum shimeji provides insight into the initial evolution of ectomycorrhizal fungal genome.</title>
        <authorList>
            <person name="Kobayashi Y."/>
            <person name="Shibata T."/>
            <person name="Hirakawa H."/>
            <person name="Shigenobu S."/>
            <person name="Nishiyama T."/>
            <person name="Yamada A."/>
            <person name="Hasebe M."/>
            <person name="Kawaguchi M."/>
        </authorList>
    </citation>
    <scope>NUCLEOTIDE SEQUENCE</scope>
    <source>
        <strain evidence="10">AT787</strain>
    </source>
</reference>
<feature type="region of interest" description="Disordered" evidence="8">
    <location>
        <begin position="41"/>
        <end position="115"/>
    </location>
</feature>
<dbReference type="GO" id="GO:0008270">
    <property type="term" value="F:zinc ion binding"/>
    <property type="evidence" value="ECO:0007669"/>
    <property type="project" value="UniProtKB-KW"/>
</dbReference>
<evidence type="ECO:0000256" key="6">
    <source>
        <dbReference type="ARBA" id="ARBA00023242"/>
    </source>
</evidence>
<feature type="domain" description="C2H2-type" evidence="9">
    <location>
        <begin position="437"/>
        <end position="464"/>
    </location>
</feature>
<dbReference type="EMBL" id="BRPK01000010">
    <property type="protein sequence ID" value="GLB41668.1"/>
    <property type="molecule type" value="Genomic_DNA"/>
</dbReference>
<dbReference type="Gene3D" id="3.30.160.60">
    <property type="entry name" value="Classic Zinc Finger"/>
    <property type="match status" value="1"/>
</dbReference>
<dbReference type="FunFam" id="3.30.160.60:FF:000446">
    <property type="entry name" value="Zinc finger protein"/>
    <property type="match status" value="1"/>
</dbReference>
<feature type="compositionally biased region" description="Basic and acidic residues" evidence="8">
    <location>
        <begin position="82"/>
        <end position="92"/>
    </location>
</feature>
<accession>A0A9P3PTC2</accession>
<keyword evidence="2" id="KW-0479">Metal-binding</keyword>
<proteinExistence type="predicted"/>
<feature type="region of interest" description="Disordered" evidence="8">
    <location>
        <begin position="231"/>
        <end position="323"/>
    </location>
</feature>
<keyword evidence="11" id="KW-1185">Reference proteome</keyword>
<feature type="region of interest" description="Disordered" evidence="8">
    <location>
        <begin position="348"/>
        <end position="390"/>
    </location>
</feature>
<evidence type="ECO:0000256" key="8">
    <source>
        <dbReference type="SAM" id="MobiDB-lite"/>
    </source>
</evidence>
<dbReference type="SUPFAM" id="SSF57667">
    <property type="entry name" value="beta-beta-alpha zinc fingers"/>
    <property type="match status" value="1"/>
</dbReference>
<evidence type="ECO:0000256" key="3">
    <source>
        <dbReference type="ARBA" id="ARBA00022737"/>
    </source>
</evidence>
<evidence type="ECO:0000256" key="1">
    <source>
        <dbReference type="ARBA" id="ARBA00004123"/>
    </source>
</evidence>
<dbReference type="AlphaFoldDB" id="A0A9P3PTC2"/>
<sequence length="496" mass="55340">MRKYNDRSFWEAVEMPRLKLLTCGPLPLVSSPVSLSLQDVDHTSRTMSKSSPRSSPPPIHSLCRSSRRSPKRPLRLSNRPDPTGRHTDRHNGIETPKQTTAATEQQAVDAGEVSDERYAKRHTTVTVSLPSFREAFSFALSDIDEPSSQSDLEPPRPSSSSSLPGSHIARTSESWSDTAESDFTFGARSRPRPRFAYGHDAASKLAALECWYAGRSFSAVNLPQFDAESMLSDSSGDYETDYTRPSSSAHSEWSYKSAVSPLNRPGRLPPDTSEARDPASPLSTVGRLSISSPPPPPNAGSHVRDPFSFQSTDHVPVSKKARSMRETTRFNARDGPSPAVAFPLFPSFGQPSATHETATTQWPQASSALPRERLRSERPPTSDAPGQEWEDYTMKQENSRDYYQCLWREGGPQCYYHAKKQAMKRHVELTHLRYRPHKCHLCDRSYGQRTSLKVHLATHTGDKDYVCPEEDSPKATLPTGTQQVMPSLRRRNSSVE</sequence>
<feature type="compositionally biased region" description="Polar residues" evidence="8">
    <location>
        <begin position="169"/>
        <end position="178"/>
    </location>
</feature>
<dbReference type="PROSITE" id="PS00028">
    <property type="entry name" value="ZINC_FINGER_C2H2_1"/>
    <property type="match status" value="1"/>
</dbReference>
<evidence type="ECO:0000256" key="4">
    <source>
        <dbReference type="ARBA" id="ARBA00022771"/>
    </source>
</evidence>
<dbReference type="GO" id="GO:0005634">
    <property type="term" value="C:nucleus"/>
    <property type="evidence" value="ECO:0007669"/>
    <property type="project" value="UniProtKB-SubCell"/>
</dbReference>
<dbReference type="PROSITE" id="PS50157">
    <property type="entry name" value="ZINC_FINGER_C2H2_2"/>
    <property type="match status" value="1"/>
</dbReference>
<feature type="region of interest" description="Disordered" evidence="8">
    <location>
        <begin position="469"/>
        <end position="496"/>
    </location>
</feature>
<keyword evidence="3" id="KW-0677">Repeat</keyword>
<evidence type="ECO:0000259" key="9">
    <source>
        <dbReference type="PROSITE" id="PS50157"/>
    </source>
</evidence>
<feature type="compositionally biased region" description="Polar residues" evidence="8">
    <location>
        <begin position="231"/>
        <end position="251"/>
    </location>
</feature>
<evidence type="ECO:0000313" key="10">
    <source>
        <dbReference type="EMBL" id="GLB41668.1"/>
    </source>
</evidence>
<protein>
    <recommendedName>
        <fullName evidence="9">C2H2-type domain-containing protein</fullName>
    </recommendedName>
</protein>